<evidence type="ECO:0000313" key="1">
    <source>
        <dbReference type="EMBL" id="KAJ3660137.1"/>
    </source>
</evidence>
<dbReference type="EMBL" id="JALNTZ010000002">
    <property type="protein sequence ID" value="KAJ3660137.1"/>
    <property type="molecule type" value="Genomic_DNA"/>
</dbReference>
<protein>
    <submittedName>
        <fullName evidence="1">Uncharacterized protein</fullName>
    </submittedName>
</protein>
<gene>
    <name evidence="1" type="ORF">Zmor_004607</name>
</gene>
<name>A0AA38IMM9_9CUCU</name>
<sequence length="99" mass="11202">MCRRIYLDGAFDETLEAFGASARAFLAGRPRRRWHQEQVSASDRRLVLIGQAGGIALTKNRTFITTSRCNWLSQSFEYIFGLYVIPPLLDGELETSEST</sequence>
<dbReference type="Proteomes" id="UP001168821">
    <property type="component" value="Unassembled WGS sequence"/>
</dbReference>
<organism evidence="1 2">
    <name type="scientific">Zophobas morio</name>
    <dbReference type="NCBI Taxonomy" id="2755281"/>
    <lineage>
        <taxon>Eukaryota</taxon>
        <taxon>Metazoa</taxon>
        <taxon>Ecdysozoa</taxon>
        <taxon>Arthropoda</taxon>
        <taxon>Hexapoda</taxon>
        <taxon>Insecta</taxon>
        <taxon>Pterygota</taxon>
        <taxon>Neoptera</taxon>
        <taxon>Endopterygota</taxon>
        <taxon>Coleoptera</taxon>
        <taxon>Polyphaga</taxon>
        <taxon>Cucujiformia</taxon>
        <taxon>Tenebrionidae</taxon>
        <taxon>Zophobas</taxon>
    </lineage>
</organism>
<evidence type="ECO:0000313" key="2">
    <source>
        <dbReference type="Proteomes" id="UP001168821"/>
    </source>
</evidence>
<dbReference type="AlphaFoldDB" id="A0AA38IMM9"/>
<accession>A0AA38IMM9</accession>
<proteinExistence type="predicted"/>
<comment type="caution">
    <text evidence="1">The sequence shown here is derived from an EMBL/GenBank/DDBJ whole genome shotgun (WGS) entry which is preliminary data.</text>
</comment>
<keyword evidence="2" id="KW-1185">Reference proteome</keyword>
<reference evidence="1" key="1">
    <citation type="journal article" date="2023" name="G3 (Bethesda)">
        <title>Whole genome assemblies of Zophobas morio and Tenebrio molitor.</title>
        <authorList>
            <person name="Kaur S."/>
            <person name="Stinson S.A."/>
            <person name="diCenzo G.C."/>
        </authorList>
    </citation>
    <scope>NUCLEOTIDE SEQUENCE</scope>
    <source>
        <strain evidence="1">QUZm001</strain>
    </source>
</reference>